<dbReference type="PANTHER" id="PTHR34301:SF8">
    <property type="entry name" value="ATPASE DOMAIN-CONTAINING PROTEIN"/>
    <property type="match status" value="1"/>
</dbReference>
<dbReference type="InterPro" id="IPR041664">
    <property type="entry name" value="AAA_16"/>
</dbReference>
<keyword evidence="2" id="KW-0547">Nucleotide-binding</keyword>
<reference evidence="2 3" key="1">
    <citation type="submission" date="2019-01" db="EMBL/GenBank/DDBJ databases">
        <title>Complete Genome Sequence and Annotation of the Paracoccus pantotrophus type strain DSM 2944.</title>
        <authorList>
            <person name="Bockwoldt J.A."/>
            <person name="Zimmermann M."/>
            <person name="Tiso T."/>
            <person name="Blank L.M."/>
        </authorList>
    </citation>
    <scope>NUCLEOTIDE SEQUENCE [LARGE SCALE GENOMIC DNA]</scope>
    <source>
        <strain evidence="2 3">DSM 2944</strain>
    </source>
</reference>
<dbReference type="Gene3D" id="3.40.50.300">
    <property type="entry name" value="P-loop containing nucleotide triphosphate hydrolases"/>
    <property type="match status" value="1"/>
</dbReference>
<dbReference type="InterPro" id="IPR003593">
    <property type="entry name" value="AAA+_ATPase"/>
</dbReference>
<dbReference type="PANTHER" id="PTHR34301">
    <property type="entry name" value="DNA-BINDING PROTEIN-RELATED"/>
    <property type="match status" value="1"/>
</dbReference>
<dbReference type="GO" id="GO:0005524">
    <property type="term" value="F:ATP binding"/>
    <property type="evidence" value="ECO:0007669"/>
    <property type="project" value="UniProtKB-KW"/>
</dbReference>
<dbReference type="Proteomes" id="UP000326453">
    <property type="component" value="Chromosome 1"/>
</dbReference>
<feature type="domain" description="AAA+ ATPase" evidence="1">
    <location>
        <begin position="58"/>
        <end position="239"/>
    </location>
</feature>
<gene>
    <name evidence="2" type="ORF">ESD82_19005</name>
</gene>
<proteinExistence type="predicted"/>
<sequence>MAILDKLETLRAVLNQTQQEFGHALSKVLSPSRPLQSEEYLKGRAEQLHGIEKALYAPGRHVLIHGLRGVGKSSLAQTAAFKISKGHDPIIVSCDPQSTFKSIIKDIFDEVLGKDPRIAEELKSKEGSIGFSFKGWSGILKGSAARKEKDIDEPLSVNDAVRIIQFLCQELSGKPVFVVDEFDLIANPDVQRDFANLVKQVSDKHVEACFIFCGIADSAEALMAAHGSADRYFHAVALGKLPWDARIEIVETAAEALGITIDRTTIYRIAMICDGFPYYVHFISEKLFWRVFEAKDGGMVNPELFSLAMEDAAGAMDMKLRGPYEKATQKYDDTYSAILFAVADGHELRKRSSDIFKVYERVMGDLGQKPATRQKFNNRMNRLKSEPHGCILTATRQGWYEFTEKMIRGYVRLKAEQAKVRLSPDHPGAASLMHHRVGD</sequence>
<evidence type="ECO:0000313" key="3">
    <source>
        <dbReference type="Proteomes" id="UP000326453"/>
    </source>
</evidence>
<dbReference type="EMBL" id="CP044426">
    <property type="protein sequence ID" value="QFG38141.1"/>
    <property type="molecule type" value="Genomic_DNA"/>
</dbReference>
<dbReference type="SUPFAM" id="SSF52540">
    <property type="entry name" value="P-loop containing nucleoside triphosphate hydrolases"/>
    <property type="match status" value="1"/>
</dbReference>
<protein>
    <submittedName>
        <fullName evidence="2">ATP-binding protein</fullName>
    </submittedName>
</protein>
<organism evidence="2 3">
    <name type="scientific">Paracoccus pantotrophus</name>
    <name type="common">Thiosphaera pantotropha</name>
    <dbReference type="NCBI Taxonomy" id="82367"/>
    <lineage>
        <taxon>Bacteria</taxon>
        <taxon>Pseudomonadati</taxon>
        <taxon>Pseudomonadota</taxon>
        <taxon>Alphaproteobacteria</taxon>
        <taxon>Rhodobacterales</taxon>
        <taxon>Paracoccaceae</taxon>
        <taxon>Paracoccus</taxon>
    </lineage>
</organism>
<evidence type="ECO:0000313" key="2">
    <source>
        <dbReference type="EMBL" id="QFG38141.1"/>
    </source>
</evidence>
<evidence type="ECO:0000259" key="1">
    <source>
        <dbReference type="SMART" id="SM00382"/>
    </source>
</evidence>
<dbReference type="InterPro" id="IPR027417">
    <property type="entry name" value="P-loop_NTPase"/>
</dbReference>
<dbReference type="SMART" id="SM00382">
    <property type="entry name" value="AAA"/>
    <property type="match status" value="1"/>
</dbReference>
<name>A0AAE6NX06_PARPN</name>
<dbReference type="AlphaFoldDB" id="A0AAE6NX06"/>
<dbReference type="KEGG" id="ppan:ESD82_19005"/>
<accession>A0AAE6NX06</accession>
<dbReference type="Pfam" id="PF13191">
    <property type="entry name" value="AAA_16"/>
    <property type="match status" value="1"/>
</dbReference>
<keyword evidence="2" id="KW-0067">ATP-binding</keyword>